<dbReference type="PANTHER" id="PTHR11730:SF43">
    <property type="entry name" value="BLOOD GROUP RH(CE) POLYPEPTIDE-RELATED"/>
    <property type="match status" value="1"/>
</dbReference>
<feature type="transmembrane region" description="Helical" evidence="6">
    <location>
        <begin position="73"/>
        <end position="93"/>
    </location>
</feature>
<dbReference type="GO" id="GO:0008519">
    <property type="term" value="F:ammonium channel activity"/>
    <property type="evidence" value="ECO:0007669"/>
    <property type="project" value="InterPro"/>
</dbReference>
<evidence type="ECO:0000259" key="7">
    <source>
        <dbReference type="Pfam" id="PF00909"/>
    </source>
</evidence>
<feature type="transmembrane region" description="Helical" evidence="6">
    <location>
        <begin position="345"/>
        <end position="370"/>
    </location>
</feature>
<keyword evidence="5 6" id="KW-0472">Membrane</keyword>
<dbReference type="Pfam" id="PF00909">
    <property type="entry name" value="Ammonium_transp"/>
    <property type="match status" value="1"/>
</dbReference>
<evidence type="ECO:0000256" key="6">
    <source>
        <dbReference type="SAM" id="Phobius"/>
    </source>
</evidence>
<accession>A0A8C9EHM8</accession>
<evidence type="ECO:0000256" key="1">
    <source>
        <dbReference type="ARBA" id="ARBA00004141"/>
    </source>
</evidence>
<dbReference type="GO" id="GO:0005886">
    <property type="term" value="C:plasma membrane"/>
    <property type="evidence" value="ECO:0007669"/>
    <property type="project" value="InterPro"/>
</dbReference>
<dbReference type="Proteomes" id="UP000694428">
    <property type="component" value="Unplaced"/>
</dbReference>
<sequence length="425" mass="46411">MPSTYPSFRCSVPWLILFLEAVFIVLFYFLFSDVYAFFSYPDLQDVSHMLIFGFGFFLTFLKRYSFSSIGFNLLIVILGVQCSILMDNASVFLTGRTVEGSLNSITKAAMSMVAVVISIGAVLGKINPMQLIVMTVVEIIVFCMSRWINVHILEVSYRVSMMHVHLFGAYFGLAVSSRFSEPPPRAEKNASTPKSDLLSMLGTLSLWVFWPSFNSVLPPQKNEAIFNTCLALAVSAVTAFAVSGLTTKDGKFRMTHIHSAALAGGVAIGYAADRIKYPWIAMILGLLASTISILGSFCLQSCLNPRLKIHDASGVHFTFGLPSVLGALAQVVLSVMEIQTKSPSIGYEVVLIIGAFCFTISAALVTGLITGEHDKHVSVRSSTFSIGARALSSYCSCYCVRARVFLTWHPVGFMAAAVVLKLLIR</sequence>
<feature type="domain" description="Ammonium transporter AmtB-like" evidence="7">
    <location>
        <begin position="39"/>
        <end position="371"/>
    </location>
</feature>
<comment type="similarity">
    <text evidence="2">Belongs to the ammonium transporter (TC 2.A.49) family. Rh subfamily.</text>
</comment>
<feature type="transmembrane region" description="Helical" evidence="6">
    <location>
        <begin position="43"/>
        <end position="61"/>
    </location>
</feature>
<evidence type="ECO:0000313" key="9">
    <source>
        <dbReference type="Proteomes" id="UP000694428"/>
    </source>
</evidence>
<proteinExistence type="inferred from homology"/>
<feature type="transmembrane region" description="Helical" evidence="6">
    <location>
        <begin position="225"/>
        <end position="245"/>
    </location>
</feature>
<evidence type="ECO:0000256" key="2">
    <source>
        <dbReference type="ARBA" id="ARBA00011036"/>
    </source>
</evidence>
<reference evidence="8" key="2">
    <citation type="submission" date="2025-09" db="UniProtKB">
        <authorList>
            <consortium name="Ensembl"/>
        </authorList>
    </citation>
    <scope>IDENTIFICATION</scope>
</reference>
<keyword evidence="9" id="KW-1185">Reference proteome</keyword>
<organism evidence="8 9">
    <name type="scientific">Pavo cristatus</name>
    <name type="common">Indian peafowl</name>
    <name type="synonym">Blue peafowl</name>
    <dbReference type="NCBI Taxonomy" id="9049"/>
    <lineage>
        <taxon>Eukaryota</taxon>
        <taxon>Metazoa</taxon>
        <taxon>Chordata</taxon>
        <taxon>Craniata</taxon>
        <taxon>Vertebrata</taxon>
        <taxon>Euteleostomi</taxon>
        <taxon>Archelosauria</taxon>
        <taxon>Archosauria</taxon>
        <taxon>Dinosauria</taxon>
        <taxon>Saurischia</taxon>
        <taxon>Theropoda</taxon>
        <taxon>Coelurosauria</taxon>
        <taxon>Aves</taxon>
        <taxon>Neognathae</taxon>
        <taxon>Galloanserae</taxon>
        <taxon>Galliformes</taxon>
        <taxon>Phasianidae</taxon>
        <taxon>Phasianinae</taxon>
        <taxon>Pavo</taxon>
    </lineage>
</organism>
<dbReference type="Ensembl" id="ENSPSTT00000000477.1">
    <property type="protein sequence ID" value="ENSPSTP00000000456.1"/>
    <property type="gene ID" value="ENSPSTG00000000393.1"/>
</dbReference>
<dbReference type="InterPro" id="IPR029020">
    <property type="entry name" value="Ammonium/urea_transptr"/>
</dbReference>
<dbReference type="PRINTS" id="PR00342">
    <property type="entry name" value="RHESUSRHD"/>
</dbReference>
<dbReference type="Gene3D" id="1.10.3430.10">
    <property type="entry name" value="Ammonium transporter AmtB like domains"/>
    <property type="match status" value="1"/>
</dbReference>
<feature type="transmembrane region" description="Helical" evidence="6">
    <location>
        <begin position="12"/>
        <end position="31"/>
    </location>
</feature>
<feature type="transmembrane region" description="Helical" evidence="6">
    <location>
        <begin position="279"/>
        <end position="303"/>
    </location>
</feature>
<keyword evidence="3 6" id="KW-0812">Transmembrane</keyword>
<dbReference type="PANTHER" id="PTHR11730">
    <property type="entry name" value="AMMONIUM TRANSPORTER"/>
    <property type="match status" value="1"/>
</dbReference>
<feature type="transmembrane region" description="Helical" evidence="6">
    <location>
        <begin position="105"/>
        <end position="124"/>
    </location>
</feature>
<dbReference type="InterPro" id="IPR024041">
    <property type="entry name" value="NH4_transpt_AmtB-like_dom"/>
</dbReference>
<evidence type="ECO:0000313" key="8">
    <source>
        <dbReference type="Ensembl" id="ENSPSTP00000000456.1"/>
    </source>
</evidence>
<protein>
    <recommendedName>
        <fullName evidence="7">Ammonium transporter AmtB-like domain-containing protein</fullName>
    </recommendedName>
</protein>
<dbReference type="AlphaFoldDB" id="A0A8C9EHM8"/>
<keyword evidence="4 6" id="KW-1133">Transmembrane helix</keyword>
<feature type="transmembrane region" description="Helical" evidence="6">
    <location>
        <begin position="315"/>
        <end position="333"/>
    </location>
</feature>
<evidence type="ECO:0000256" key="4">
    <source>
        <dbReference type="ARBA" id="ARBA00022989"/>
    </source>
</evidence>
<dbReference type="GO" id="GO:0097272">
    <property type="term" value="P:ammonium homeostasis"/>
    <property type="evidence" value="ECO:0007669"/>
    <property type="project" value="TreeGrafter"/>
</dbReference>
<feature type="transmembrane region" description="Helical" evidence="6">
    <location>
        <begin position="404"/>
        <end position="424"/>
    </location>
</feature>
<reference evidence="8" key="1">
    <citation type="submission" date="2025-08" db="UniProtKB">
        <authorList>
            <consortium name="Ensembl"/>
        </authorList>
    </citation>
    <scope>IDENTIFICATION</scope>
</reference>
<evidence type="ECO:0000256" key="5">
    <source>
        <dbReference type="ARBA" id="ARBA00023136"/>
    </source>
</evidence>
<feature type="transmembrane region" description="Helical" evidence="6">
    <location>
        <begin position="131"/>
        <end position="149"/>
    </location>
</feature>
<dbReference type="InterPro" id="IPR002229">
    <property type="entry name" value="RhesusRHD"/>
</dbReference>
<dbReference type="SUPFAM" id="SSF111352">
    <property type="entry name" value="Ammonium transporter"/>
    <property type="match status" value="1"/>
</dbReference>
<evidence type="ECO:0000256" key="3">
    <source>
        <dbReference type="ARBA" id="ARBA00022692"/>
    </source>
</evidence>
<name>A0A8C9EHM8_PAVCR</name>
<comment type="subcellular location">
    <subcellularLocation>
        <location evidence="1">Membrane</location>
        <topology evidence="1">Multi-pass membrane protein</topology>
    </subcellularLocation>
</comment>